<name>C0HHI1_MAIZE</name>
<feature type="transmembrane region" description="Helical" evidence="1">
    <location>
        <begin position="174"/>
        <end position="195"/>
    </location>
</feature>
<accession>C0HHI1</accession>
<dbReference type="EMBL" id="BT061787">
    <property type="protein sequence ID" value="ACN26484.1"/>
    <property type="molecule type" value="mRNA"/>
</dbReference>
<keyword evidence="1" id="KW-1133">Transmembrane helix</keyword>
<reference evidence="2" key="1">
    <citation type="journal article" date="2009" name="PLoS Genet.">
        <title>Sequencing, mapping, and analysis of 27,455 maize full-length cDNAs.</title>
        <authorList>
            <person name="Soderlund C."/>
            <person name="Descour A."/>
            <person name="Kudrna D."/>
            <person name="Bomhoff M."/>
            <person name="Boyd L."/>
            <person name="Currie J."/>
            <person name="Angelova A."/>
            <person name="Collura K."/>
            <person name="Wissotski M."/>
            <person name="Ashley E."/>
            <person name="Morrow D."/>
            <person name="Fernandes J."/>
            <person name="Walbot V."/>
            <person name="Yu Y."/>
        </authorList>
    </citation>
    <scope>NUCLEOTIDE SEQUENCE</scope>
    <source>
        <strain evidence="2">B73</strain>
    </source>
</reference>
<keyword evidence="1" id="KW-0472">Membrane</keyword>
<evidence type="ECO:0000256" key="1">
    <source>
        <dbReference type="SAM" id="Phobius"/>
    </source>
</evidence>
<keyword evidence="1" id="KW-0812">Transmembrane</keyword>
<evidence type="ECO:0000313" key="2">
    <source>
        <dbReference type="EMBL" id="ACN26484.1"/>
    </source>
</evidence>
<protein>
    <submittedName>
        <fullName evidence="2">Uncharacterized protein</fullName>
    </submittedName>
</protein>
<sequence length="259" mass="29849">MVASVSCLPMTECFRLKQYHNSRETAVQQPQVMWGVVGKTTLVWHWLRQKLVSGCHWLWEEQRKTNCWLHSVLLRHDIVGFRFVAFGGKLEMWQLWLYASWRNRRYKHTHFVFFFVELLCSVFAAESRSNVVVVVLLLLATRMWIAAFVVLECLPRKVGGGRERERGVLLSSRLVYLCVLFSLASSDGMALHVSFLEKRLPRPFLGDVDAPPAPVTATAHWDQPRGRRTTCTPGRSRPYRGLACRSSSIRASLYLGINR</sequence>
<organism evidence="2">
    <name type="scientific">Zea mays</name>
    <name type="common">Maize</name>
    <dbReference type="NCBI Taxonomy" id="4577"/>
    <lineage>
        <taxon>Eukaryota</taxon>
        <taxon>Viridiplantae</taxon>
        <taxon>Streptophyta</taxon>
        <taxon>Embryophyta</taxon>
        <taxon>Tracheophyta</taxon>
        <taxon>Spermatophyta</taxon>
        <taxon>Magnoliopsida</taxon>
        <taxon>Liliopsida</taxon>
        <taxon>Poales</taxon>
        <taxon>Poaceae</taxon>
        <taxon>PACMAD clade</taxon>
        <taxon>Panicoideae</taxon>
        <taxon>Andropogonodae</taxon>
        <taxon>Andropogoneae</taxon>
        <taxon>Tripsacinae</taxon>
        <taxon>Zea</taxon>
    </lineage>
</organism>
<proteinExistence type="evidence at transcript level"/>
<feature type="transmembrane region" description="Helical" evidence="1">
    <location>
        <begin position="108"/>
        <end position="125"/>
    </location>
</feature>
<dbReference type="AlphaFoldDB" id="C0HHI1"/>
<feature type="transmembrane region" description="Helical" evidence="1">
    <location>
        <begin position="131"/>
        <end position="154"/>
    </location>
</feature>